<keyword evidence="3" id="KW-1185">Reference proteome</keyword>
<keyword evidence="1" id="KW-0472">Membrane</keyword>
<dbReference type="AlphaFoldDB" id="A0A1S1MXJ7"/>
<feature type="transmembrane region" description="Helical" evidence="1">
    <location>
        <begin position="67"/>
        <end position="88"/>
    </location>
</feature>
<reference evidence="2 3" key="1">
    <citation type="submission" date="2016-09" db="EMBL/GenBank/DDBJ databases">
        <title>Pseudoalteromonas amylolytica sp. nov., isolated from the surface seawater.</title>
        <authorList>
            <person name="Wu Y.-H."/>
            <person name="Cheng H."/>
            <person name="Jin X.-B."/>
            <person name="Wang C.-S."/>
            <person name="Xu X.-W."/>
        </authorList>
    </citation>
    <scope>NUCLEOTIDE SEQUENCE [LARGE SCALE GENOMIC DNA]</scope>
    <source>
        <strain evidence="2 3">JW1</strain>
    </source>
</reference>
<dbReference type="Proteomes" id="UP000179786">
    <property type="component" value="Unassembled WGS sequence"/>
</dbReference>
<feature type="transmembrane region" description="Helical" evidence="1">
    <location>
        <begin position="27"/>
        <end position="47"/>
    </location>
</feature>
<evidence type="ECO:0000313" key="2">
    <source>
        <dbReference type="EMBL" id="OHU91765.1"/>
    </source>
</evidence>
<keyword evidence="1" id="KW-0812">Transmembrane</keyword>
<gene>
    <name evidence="2" type="ORF">BET10_08170</name>
</gene>
<evidence type="ECO:0000256" key="1">
    <source>
        <dbReference type="SAM" id="Phobius"/>
    </source>
</evidence>
<comment type="caution">
    <text evidence="2">The sequence shown here is derived from an EMBL/GenBank/DDBJ whole genome shotgun (WGS) entry which is preliminary data.</text>
</comment>
<keyword evidence="1" id="KW-1133">Transmembrane helix</keyword>
<evidence type="ECO:0000313" key="3">
    <source>
        <dbReference type="Proteomes" id="UP000179786"/>
    </source>
</evidence>
<dbReference type="EMBL" id="MKJU01000024">
    <property type="protein sequence ID" value="OHU91765.1"/>
    <property type="molecule type" value="Genomic_DNA"/>
</dbReference>
<name>A0A1S1MXJ7_9GAMM</name>
<dbReference type="RefSeq" id="WP_070984144.1">
    <property type="nucleotide sequence ID" value="NZ_MKJU01000024.1"/>
</dbReference>
<dbReference type="STRING" id="1859457.BET10_08170"/>
<evidence type="ECO:0008006" key="4">
    <source>
        <dbReference type="Google" id="ProtNLM"/>
    </source>
</evidence>
<accession>A0A1S1MXJ7</accession>
<organism evidence="2 3">
    <name type="scientific">Pseudoalteromonas amylolytica</name>
    <dbReference type="NCBI Taxonomy" id="1859457"/>
    <lineage>
        <taxon>Bacteria</taxon>
        <taxon>Pseudomonadati</taxon>
        <taxon>Pseudomonadota</taxon>
        <taxon>Gammaproteobacteria</taxon>
        <taxon>Alteromonadales</taxon>
        <taxon>Pseudoalteromonadaceae</taxon>
        <taxon>Pseudoalteromonas</taxon>
    </lineage>
</organism>
<dbReference type="OrthoDB" id="10015867at2"/>
<protein>
    <recommendedName>
        <fullName evidence="4">Phage abortive infection protein</fullName>
    </recommendedName>
</protein>
<proteinExistence type="predicted"/>
<sequence length="337" mass="39499">MYTLILTIFIICIILSKRRWPDIVSKLFNRFFLGFLLIFSLAILLIYEISFGIDSSNTHDFELWESVAVYFNNMLQPILLAASIFLLYKTWRTSETELKETREVLKSQTKAQYTQHNFEIFSHRLEKFKEVGNTNLSTFHYKNVFYELVGELTNTSHPRFSKIHNYANETLKSDRSSQETVSKALKFLGVENEFYDNADDEQTTILLHLSYIIYNSKKTPLELIHGGAVDSVNDVNIQVEAETFIPYKHYVNCALLADFAKHYSQSPHEAEFMVRFRKLLTHIMEIKCDVTRKLLSEELLCTISYRRLEQSLSVVPDLFEDDLLSFIRSELRERSTM</sequence>